<dbReference type="AlphaFoldDB" id="A0A182FXC8"/>
<name>A0A182FXC8_ANOAL</name>
<evidence type="ECO:0000313" key="1">
    <source>
        <dbReference type="EnsemblMetazoa" id="AALB014300-PA"/>
    </source>
</evidence>
<sequence>MATYAAFKHVELFNVGNTKKR</sequence>
<reference evidence="1" key="2">
    <citation type="submission" date="2022-08" db="UniProtKB">
        <authorList>
            <consortium name="EnsemblMetazoa"/>
        </authorList>
    </citation>
    <scope>IDENTIFICATION</scope>
    <source>
        <strain evidence="1">STECLA/ALBI9_A</strain>
    </source>
</reference>
<dbReference type="EnsemblMetazoa" id="AALB014300-RA">
    <property type="protein sequence ID" value="AALB014300-PA"/>
    <property type="gene ID" value="AALB014300"/>
</dbReference>
<accession>A0A182FXC8</accession>
<organism evidence="1 2">
    <name type="scientific">Anopheles albimanus</name>
    <name type="common">New world malaria mosquito</name>
    <dbReference type="NCBI Taxonomy" id="7167"/>
    <lineage>
        <taxon>Eukaryota</taxon>
        <taxon>Metazoa</taxon>
        <taxon>Ecdysozoa</taxon>
        <taxon>Arthropoda</taxon>
        <taxon>Hexapoda</taxon>
        <taxon>Insecta</taxon>
        <taxon>Pterygota</taxon>
        <taxon>Neoptera</taxon>
        <taxon>Endopterygota</taxon>
        <taxon>Diptera</taxon>
        <taxon>Nematocera</taxon>
        <taxon>Culicoidea</taxon>
        <taxon>Culicidae</taxon>
        <taxon>Anophelinae</taxon>
        <taxon>Anopheles</taxon>
    </lineage>
</organism>
<evidence type="ECO:0000313" key="2">
    <source>
        <dbReference type="Proteomes" id="UP000069272"/>
    </source>
</evidence>
<dbReference type="VEuPathDB" id="VectorBase:AALB014300"/>
<proteinExistence type="predicted"/>
<keyword evidence="2" id="KW-1185">Reference proteome</keyword>
<dbReference type="Proteomes" id="UP000069272">
    <property type="component" value="Chromosome 2R"/>
</dbReference>
<reference evidence="1 2" key="1">
    <citation type="journal article" date="2017" name="G3 (Bethesda)">
        <title>The Physical Genome Mapping of Anopheles albimanus Corrected Scaffold Misassemblies and Identified Interarm Rearrangements in Genus Anopheles.</title>
        <authorList>
            <person name="Artemov G.N."/>
            <person name="Peery A.N."/>
            <person name="Jiang X."/>
            <person name="Tu Z."/>
            <person name="Stegniy V.N."/>
            <person name="Sharakhova M.V."/>
            <person name="Sharakhov I.V."/>
        </authorList>
    </citation>
    <scope>NUCLEOTIDE SEQUENCE [LARGE SCALE GENOMIC DNA]</scope>
    <source>
        <strain evidence="1 2">ALBI9_A</strain>
    </source>
</reference>
<protein>
    <submittedName>
        <fullName evidence="1">Uncharacterized protein</fullName>
    </submittedName>
</protein>